<dbReference type="EMBL" id="CP036268">
    <property type="protein sequence ID" value="QDT35757.1"/>
    <property type="molecule type" value="Genomic_DNA"/>
</dbReference>
<dbReference type="InterPro" id="IPR012902">
    <property type="entry name" value="N_methyl_site"/>
</dbReference>
<dbReference type="Pfam" id="PF07963">
    <property type="entry name" value="N_methyl"/>
    <property type="match status" value="1"/>
</dbReference>
<dbReference type="PANTHER" id="PTHR30093">
    <property type="entry name" value="GENERAL SECRETION PATHWAY PROTEIN G"/>
    <property type="match status" value="1"/>
</dbReference>
<dbReference type="NCBIfam" id="TIGR02532">
    <property type="entry name" value="IV_pilin_GFxxxE"/>
    <property type="match status" value="1"/>
</dbReference>
<dbReference type="InterPro" id="IPR045584">
    <property type="entry name" value="Pilin-like"/>
</dbReference>
<dbReference type="SUPFAM" id="SSF54523">
    <property type="entry name" value="Pili subunits"/>
    <property type="match status" value="1"/>
</dbReference>
<evidence type="ECO:0000259" key="1">
    <source>
        <dbReference type="Pfam" id="PF07596"/>
    </source>
</evidence>
<dbReference type="KEGG" id="svp:Pan189_01100"/>
<evidence type="ECO:0000313" key="2">
    <source>
        <dbReference type="EMBL" id="QDT35757.1"/>
    </source>
</evidence>
<sequence length="401" mass="42122">MRKGFTLIELLVVITIIAILVALVTPAVFAAREAARAAQCQNNLRQFGVALHSFAVNDPRDRFCTGSTDYFRDGCPDTYGWVADIVNLGTGNVGDMLCPASDFLGLEKWNELIGSEKASNGGYYGKDGNTFPFLYAGFCTFIGNQNSTPFTASDSGTVTTTNGTVLNGIASTILSRGYNTNYASSWFLVRGGLNGTGQTGSATKGKGGTTGPMRSSKLESAGVSGNVIGWLGCGSPGDTGEALARAEFDVDGDGNNDIFVGDRLGETSNDGPSVISGLGIADGAFTTTANVTDSLDAYQTNPGNVNGTTTSLILQDVRDWYAWHGVGSKKKCNILYADGSVSQLVDENGDLFFNPGFDVTGLLEINTGYRDSTVDLPPGKMWNAVELPGSNIIKGAFESIP</sequence>
<name>A0A517QW05_9PLAN</name>
<protein>
    <recommendedName>
        <fullName evidence="1">DUF1559 domain-containing protein</fullName>
    </recommendedName>
</protein>
<organism evidence="2 3">
    <name type="scientific">Stratiformator vulcanicus</name>
    <dbReference type="NCBI Taxonomy" id="2527980"/>
    <lineage>
        <taxon>Bacteria</taxon>
        <taxon>Pseudomonadati</taxon>
        <taxon>Planctomycetota</taxon>
        <taxon>Planctomycetia</taxon>
        <taxon>Planctomycetales</taxon>
        <taxon>Planctomycetaceae</taxon>
        <taxon>Stratiformator</taxon>
    </lineage>
</organism>
<proteinExistence type="predicted"/>
<reference evidence="2 3" key="1">
    <citation type="submission" date="2019-02" db="EMBL/GenBank/DDBJ databases">
        <title>Deep-cultivation of Planctomycetes and their phenomic and genomic characterization uncovers novel biology.</title>
        <authorList>
            <person name="Wiegand S."/>
            <person name="Jogler M."/>
            <person name="Boedeker C."/>
            <person name="Pinto D."/>
            <person name="Vollmers J."/>
            <person name="Rivas-Marin E."/>
            <person name="Kohn T."/>
            <person name="Peeters S.H."/>
            <person name="Heuer A."/>
            <person name="Rast P."/>
            <person name="Oberbeckmann S."/>
            <person name="Bunk B."/>
            <person name="Jeske O."/>
            <person name="Meyerdierks A."/>
            <person name="Storesund J.E."/>
            <person name="Kallscheuer N."/>
            <person name="Luecker S."/>
            <person name="Lage O.M."/>
            <person name="Pohl T."/>
            <person name="Merkel B.J."/>
            <person name="Hornburger P."/>
            <person name="Mueller R.-W."/>
            <person name="Bruemmer F."/>
            <person name="Labrenz M."/>
            <person name="Spormann A.M."/>
            <person name="Op den Camp H."/>
            <person name="Overmann J."/>
            <person name="Amann R."/>
            <person name="Jetten M.S.M."/>
            <person name="Mascher T."/>
            <person name="Medema M.H."/>
            <person name="Devos D.P."/>
            <person name="Kaster A.-K."/>
            <person name="Ovreas L."/>
            <person name="Rohde M."/>
            <person name="Galperin M.Y."/>
            <person name="Jogler C."/>
        </authorList>
    </citation>
    <scope>NUCLEOTIDE SEQUENCE [LARGE SCALE GENOMIC DNA]</scope>
    <source>
        <strain evidence="2 3">Pan189</strain>
    </source>
</reference>
<dbReference type="PANTHER" id="PTHR30093:SF2">
    <property type="entry name" value="TYPE II SECRETION SYSTEM PROTEIN H"/>
    <property type="match status" value="1"/>
</dbReference>
<keyword evidence="3" id="KW-1185">Reference proteome</keyword>
<gene>
    <name evidence="2" type="ORF">Pan189_01100</name>
</gene>
<dbReference type="Pfam" id="PF07596">
    <property type="entry name" value="SBP_bac_10"/>
    <property type="match status" value="1"/>
</dbReference>
<dbReference type="PROSITE" id="PS00409">
    <property type="entry name" value="PROKAR_NTER_METHYL"/>
    <property type="match status" value="1"/>
</dbReference>
<dbReference type="RefSeq" id="WP_375154895.1">
    <property type="nucleotide sequence ID" value="NZ_CP036268.1"/>
</dbReference>
<evidence type="ECO:0000313" key="3">
    <source>
        <dbReference type="Proteomes" id="UP000317318"/>
    </source>
</evidence>
<dbReference type="AlphaFoldDB" id="A0A517QW05"/>
<dbReference type="InterPro" id="IPR011453">
    <property type="entry name" value="DUF1559"/>
</dbReference>
<dbReference type="Proteomes" id="UP000317318">
    <property type="component" value="Chromosome"/>
</dbReference>
<feature type="domain" description="DUF1559" evidence="1">
    <location>
        <begin position="30"/>
        <end position="348"/>
    </location>
</feature>
<accession>A0A517QW05</accession>
<dbReference type="Gene3D" id="3.30.700.10">
    <property type="entry name" value="Glycoprotein, Type 4 Pilin"/>
    <property type="match status" value="1"/>
</dbReference>